<dbReference type="AlphaFoldDB" id="A0A1G1L374"/>
<gene>
    <name evidence="1" type="ORF">A3G33_05760</name>
</gene>
<evidence type="ECO:0000313" key="1">
    <source>
        <dbReference type="EMBL" id="OGW99577.1"/>
    </source>
</evidence>
<organism evidence="1 2">
    <name type="scientific">Candidatus Danuiimicrobium aquiferis</name>
    <dbReference type="NCBI Taxonomy" id="1801832"/>
    <lineage>
        <taxon>Bacteria</taxon>
        <taxon>Pseudomonadati</taxon>
        <taxon>Candidatus Omnitrophota</taxon>
        <taxon>Candidatus Danuiimicrobium</taxon>
    </lineage>
</organism>
<proteinExistence type="predicted"/>
<comment type="caution">
    <text evidence="1">The sequence shown here is derived from an EMBL/GenBank/DDBJ whole genome shotgun (WGS) entry which is preliminary data.</text>
</comment>
<dbReference type="EMBL" id="MHFR01000003">
    <property type="protein sequence ID" value="OGW99577.1"/>
    <property type="molecule type" value="Genomic_DNA"/>
</dbReference>
<sequence>METVFAIGLFGIALISLLTAIDYSLAMNKFAQNRSIAIQQVERVIERVRRKVNAIGLSDADEVAYKICTTSEAIGNYAINSTLLPWESFNDNLCPNGVSDPLPIKVTVSWTEKNRTVSHSVETKMTQRKLDL</sequence>
<evidence type="ECO:0000313" key="2">
    <source>
        <dbReference type="Proteomes" id="UP000178187"/>
    </source>
</evidence>
<dbReference type="Proteomes" id="UP000178187">
    <property type="component" value="Unassembled WGS sequence"/>
</dbReference>
<protein>
    <submittedName>
        <fullName evidence="1">Uncharacterized protein</fullName>
    </submittedName>
</protein>
<reference evidence="1 2" key="1">
    <citation type="journal article" date="2016" name="Nat. Commun.">
        <title>Thousands of microbial genomes shed light on interconnected biogeochemical processes in an aquifer system.</title>
        <authorList>
            <person name="Anantharaman K."/>
            <person name="Brown C.T."/>
            <person name="Hug L.A."/>
            <person name="Sharon I."/>
            <person name="Castelle C.J."/>
            <person name="Probst A.J."/>
            <person name="Thomas B.C."/>
            <person name="Singh A."/>
            <person name="Wilkins M.J."/>
            <person name="Karaoz U."/>
            <person name="Brodie E.L."/>
            <person name="Williams K.H."/>
            <person name="Hubbard S.S."/>
            <person name="Banfield J.F."/>
        </authorList>
    </citation>
    <scope>NUCLEOTIDE SEQUENCE [LARGE SCALE GENOMIC DNA]</scope>
</reference>
<name>A0A1G1L374_9BACT</name>
<accession>A0A1G1L374</accession>